<evidence type="ECO:0000256" key="3">
    <source>
        <dbReference type="ARBA" id="ARBA00022833"/>
    </source>
</evidence>
<dbReference type="PROSITE" id="PS50081">
    <property type="entry name" value="ZF_DAG_PE_2"/>
    <property type="match status" value="1"/>
</dbReference>
<dbReference type="PANTHER" id="PTHR11255:SF54">
    <property type="entry name" value="DIACYLGLYCEROL KINASE THETA"/>
    <property type="match status" value="1"/>
</dbReference>
<dbReference type="EMBL" id="KB741050">
    <property type="protein sequence ID" value="ENN74470.1"/>
    <property type="molecule type" value="Genomic_DNA"/>
</dbReference>
<organism evidence="4">
    <name type="scientific">Dendroctonus ponderosae</name>
    <name type="common">Mountain pine beetle</name>
    <dbReference type="NCBI Taxonomy" id="77166"/>
    <lineage>
        <taxon>Eukaryota</taxon>
        <taxon>Metazoa</taxon>
        <taxon>Ecdysozoa</taxon>
        <taxon>Arthropoda</taxon>
        <taxon>Hexapoda</taxon>
        <taxon>Insecta</taxon>
        <taxon>Pterygota</taxon>
        <taxon>Neoptera</taxon>
        <taxon>Endopterygota</taxon>
        <taxon>Coleoptera</taxon>
        <taxon>Polyphaga</taxon>
        <taxon>Cucujiformia</taxon>
        <taxon>Curculionidae</taxon>
        <taxon>Scolytinae</taxon>
        <taxon>Dendroctonus</taxon>
    </lineage>
</organism>
<name>N6TYT7_DENPD</name>
<gene>
    <name evidence="4" type="ORF">YQE_08916</name>
</gene>
<dbReference type="HOGENOM" id="CLU_2152010_0_0_1"/>
<sequence>MSNTHTGTRSDTVGPKRSIRNENFVTFVESDSTIATQFIVKYYVHVECQEFAVPDCKENATYTPGKELEQVQHTHHWREGNLPSGSKCEHCRKTCSNTECLSGYQCEWCRMT</sequence>
<accession>N6TYT7</accession>
<feature type="non-terminal residue" evidence="4">
    <location>
        <position position="1"/>
    </location>
</feature>
<keyword evidence="3" id="KW-0862">Zinc</keyword>
<protein>
    <submittedName>
        <fullName evidence="4">Uncharacterized protein</fullName>
    </submittedName>
</protein>
<dbReference type="InterPro" id="IPR002219">
    <property type="entry name" value="PKC_DAG/PE"/>
</dbReference>
<evidence type="ECO:0000313" key="4">
    <source>
        <dbReference type="EMBL" id="ENN74470.1"/>
    </source>
</evidence>
<reference evidence="4" key="1">
    <citation type="journal article" date="2013" name="Genome Biol.">
        <title>Draft genome of the mountain pine beetle, Dendroctonus ponderosae Hopkins, a major forest pest.</title>
        <authorList>
            <person name="Keeling C.I."/>
            <person name="Yuen M.M."/>
            <person name="Liao N.Y."/>
            <person name="Docking T.R."/>
            <person name="Chan S.K."/>
            <person name="Taylor G.A."/>
            <person name="Palmquist D.L."/>
            <person name="Jackman S.D."/>
            <person name="Nguyen A."/>
            <person name="Li M."/>
            <person name="Henderson H."/>
            <person name="Janes J.K."/>
            <person name="Zhao Y."/>
            <person name="Pandoh P."/>
            <person name="Moore R."/>
            <person name="Sperling F.A."/>
            <person name="Huber D.P."/>
            <person name="Birol I."/>
            <person name="Jones S.J."/>
            <person name="Bohlmann J."/>
        </authorList>
    </citation>
    <scope>NUCLEOTIDE SEQUENCE</scope>
</reference>
<dbReference type="PANTHER" id="PTHR11255">
    <property type="entry name" value="DIACYLGLYCEROL KINASE"/>
    <property type="match status" value="1"/>
</dbReference>
<dbReference type="GO" id="GO:0004143">
    <property type="term" value="F:ATP-dependent diacylglycerol kinase activity"/>
    <property type="evidence" value="ECO:0007669"/>
    <property type="project" value="InterPro"/>
</dbReference>
<keyword evidence="1" id="KW-0479">Metal-binding</keyword>
<evidence type="ECO:0000256" key="2">
    <source>
        <dbReference type="ARBA" id="ARBA00022771"/>
    </source>
</evidence>
<dbReference type="Gene3D" id="3.30.60.20">
    <property type="match status" value="1"/>
</dbReference>
<proteinExistence type="predicted"/>
<dbReference type="GO" id="GO:0007165">
    <property type="term" value="P:signal transduction"/>
    <property type="evidence" value="ECO:0007669"/>
    <property type="project" value="InterPro"/>
</dbReference>
<feature type="non-terminal residue" evidence="4">
    <location>
        <position position="112"/>
    </location>
</feature>
<dbReference type="AlphaFoldDB" id="N6TYT7"/>
<dbReference type="Pfam" id="PF00130">
    <property type="entry name" value="C1_1"/>
    <property type="match status" value="1"/>
</dbReference>
<evidence type="ECO:0000256" key="1">
    <source>
        <dbReference type="ARBA" id="ARBA00022723"/>
    </source>
</evidence>
<dbReference type="SUPFAM" id="SSF57889">
    <property type="entry name" value="Cysteine-rich domain"/>
    <property type="match status" value="1"/>
</dbReference>
<dbReference type="GO" id="GO:0016020">
    <property type="term" value="C:membrane"/>
    <property type="evidence" value="ECO:0007669"/>
    <property type="project" value="UniProtKB-SubCell"/>
</dbReference>
<keyword evidence="2" id="KW-0863">Zinc-finger</keyword>
<dbReference type="GO" id="GO:0008270">
    <property type="term" value="F:zinc ion binding"/>
    <property type="evidence" value="ECO:0007669"/>
    <property type="project" value="UniProtKB-KW"/>
</dbReference>
<dbReference type="InterPro" id="IPR046349">
    <property type="entry name" value="C1-like_sf"/>
</dbReference>
<dbReference type="InterPro" id="IPR037607">
    <property type="entry name" value="DGK"/>
</dbReference>